<dbReference type="InterPro" id="IPR001447">
    <property type="entry name" value="Arylamine_N-AcTrfase"/>
</dbReference>
<evidence type="ECO:0000313" key="3">
    <source>
        <dbReference type="EMBL" id="MBG6139987.1"/>
    </source>
</evidence>
<evidence type="ECO:0000313" key="4">
    <source>
        <dbReference type="Proteomes" id="UP000622552"/>
    </source>
</evidence>
<keyword evidence="3" id="KW-0012">Acyltransferase</keyword>
<dbReference type="AlphaFoldDB" id="A0A8J7GMX7"/>
<dbReference type="Gene3D" id="2.40.128.150">
    <property type="entry name" value="Cysteine proteinases"/>
    <property type="match status" value="1"/>
</dbReference>
<dbReference type="SUPFAM" id="SSF54001">
    <property type="entry name" value="Cysteine proteinases"/>
    <property type="match status" value="1"/>
</dbReference>
<dbReference type="InterPro" id="IPR038765">
    <property type="entry name" value="Papain-like_cys_pep_sf"/>
</dbReference>
<comment type="similarity">
    <text evidence="1 2">Belongs to the arylamine N-acetyltransferase family.</text>
</comment>
<proteinExistence type="inferred from homology"/>
<organism evidence="3 4">
    <name type="scientific">Longispora fulva</name>
    <dbReference type="NCBI Taxonomy" id="619741"/>
    <lineage>
        <taxon>Bacteria</taxon>
        <taxon>Bacillati</taxon>
        <taxon>Actinomycetota</taxon>
        <taxon>Actinomycetes</taxon>
        <taxon>Micromonosporales</taxon>
        <taxon>Micromonosporaceae</taxon>
        <taxon>Longispora</taxon>
    </lineage>
</organism>
<keyword evidence="4" id="KW-1185">Reference proteome</keyword>
<comment type="caution">
    <text evidence="3">The sequence shown here is derived from an EMBL/GenBank/DDBJ whole genome shotgun (WGS) entry which is preliminary data.</text>
</comment>
<evidence type="ECO:0000256" key="1">
    <source>
        <dbReference type="ARBA" id="ARBA00006547"/>
    </source>
</evidence>
<dbReference type="PANTHER" id="PTHR11786">
    <property type="entry name" value="N-HYDROXYARYLAMINE O-ACETYLTRANSFERASE"/>
    <property type="match status" value="1"/>
</dbReference>
<dbReference type="EC" id="2.3.1.118" evidence="3"/>
<protein>
    <submittedName>
        <fullName evidence="3">N-hydroxyarylamine O-acetyltransferase</fullName>
        <ecNumber evidence="3">2.3.1.118</ecNumber>
    </submittedName>
</protein>
<dbReference type="RefSeq" id="WP_197006577.1">
    <property type="nucleotide sequence ID" value="NZ_BONS01000006.1"/>
</dbReference>
<keyword evidence="3" id="KW-0808">Transferase</keyword>
<dbReference type="EMBL" id="JADOUF010000001">
    <property type="protein sequence ID" value="MBG6139987.1"/>
    <property type="molecule type" value="Genomic_DNA"/>
</dbReference>
<name>A0A8J7GMX7_9ACTN</name>
<dbReference type="Gene3D" id="3.30.2140.10">
    <property type="entry name" value="Arylamine N-acetyltransferase"/>
    <property type="match status" value="1"/>
</dbReference>
<reference evidence="3" key="1">
    <citation type="submission" date="2020-11" db="EMBL/GenBank/DDBJ databases">
        <title>Sequencing the genomes of 1000 actinobacteria strains.</title>
        <authorList>
            <person name="Klenk H.-P."/>
        </authorList>
    </citation>
    <scope>NUCLEOTIDE SEQUENCE</scope>
    <source>
        <strain evidence="3">DSM 45356</strain>
    </source>
</reference>
<dbReference type="Proteomes" id="UP000622552">
    <property type="component" value="Unassembled WGS sequence"/>
</dbReference>
<dbReference type="PANTHER" id="PTHR11786:SF0">
    <property type="entry name" value="ARYLAMINE N-ACETYLTRANSFERASE 4-RELATED"/>
    <property type="match status" value="1"/>
</dbReference>
<dbReference type="PRINTS" id="PR01543">
    <property type="entry name" value="ANATRNSFRASE"/>
</dbReference>
<sequence>MIDVDAYLRRIGHTGPVAPTLDTLRAVHRAQLLAVPYENAGIQLGTPAPLDIPALEDRIVRQRAGGYCYQLNGLFGALLTALGFQVRHACAAVHLDRYGEEDGWGNHLALLVDLDGQTWVADAGLGDGFLDPLPLRPGVHHQGAERYTIEDRGDRWWIGLDGRTSPPGYHLRTAPLELADFDAWHQRLSTAEDSPFVRTFVVQRMYADRTETVRALTHTVRTATGNSTATLDRPAFEATVARLGVPEEEGLWGLAAAQQEAWVAAGSP</sequence>
<dbReference type="GO" id="GO:0046990">
    <property type="term" value="F:N-hydroxyarylamine O-acetyltransferase activity"/>
    <property type="evidence" value="ECO:0007669"/>
    <property type="project" value="UniProtKB-EC"/>
</dbReference>
<evidence type="ECO:0000256" key="2">
    <source>
        <dbReference type="RuleBase" id="RU003452"/>
    </source>
</evidence>
<accession>A0A8J7GMX7</accession>
<dbReference type="Pfam" id="PF00797">
    <property type="entry name" value="Acetyltransf_2"/>
    <property type="match status" value="1"/>
</dbReference>
<gene>
    <name evidence="3" type="ORF">IW245_006181</name>
</gene>